<dbReference type="EMBL" id="MN739920">
    <property type="protein sequence ID" value="QHT77599.1"/>
    <property type="molecule type" value="Genomic_DNA"/>
</dbReference>
<sequence>MANTNTHKYNIEKLKNDFDNIIALKQEIARTKSVVAEILNQLKTVYNDLLKSNSKKIFLFCLDSFYFQYKTFAMEMDNIDKFRSLLNNRMYCDYYKLHNIIVNNIKENKIDIAFENLDLKSYPVYKDLEPFQEYKLDDIRDIHENILQIINELYCQCNKKQSNIDNYNENHRIGFSISNFINTLNYENAILNHQISLYVNYLSFFHISQKKQLNRLFGRITDFCKEVEDNVNINRTFSIDDIENQEKLHRFFSIGDEIDIHNILEDSELLIENTEKFIGKIDAVIQNGEIAKVTFTDGPVVIEDVAVENISIEITDDNEKTDVSNKNESA</sequence>
<accession>A0A6C0HAS3</accession>
<organism evidence="1">
    <name type="scientific">viral metagenome</name>
    <dbReference type="NCBI Taxonomy" id="1070528"/>
    <lineage>
        <taxon>unclassified sequences</taxon>
        <taxon>metagenomes</taxon>
        <taxon>organismal metagenomes</taxon>
    </lineage>
</organism>
<dbReference type="AlphaFoldDB" id="A0A6C0HAS3"/>
<reference evidence="1" key="1">
    <citation type="journal article" date="2020" name="Nature">
        <title>Giant virus diversity and host interactions through global metagenomics.</title>
        <authorList>
            <person name="Schulz F."/>
            <person name="Roux S."/>
            <person name="Paez-Espino D."/>
            <person name="Jungbluth S."/>
            <person name="Walsh D.A."/>
            <person name="Denef V.J."/>
            <person name="McMahon K.D."/>
            <person name="Konstantinidis K.T."/>
            <person name="Eloe-Fadrosh E.A."/>
            <person name="Kyrpides N.C."/>
            <person name="Woyke T."/>
        </authorList>
    </citation>
    <scope>NUCLEOTIDE SEQUENCE</scope>
    <source>
        <strain evidence="1">GVMAG-M-3300023179-90</strain>
    </source>
</reference>
<name>A0A6C0HAS3_9ZZZZ</name>
<proteinExistence type="predicted"/>
<evidence type="ECO:0000313" key="1">
    <source>
        <dbReference type="EMBL" id="QHT77599.1"/>
    </source>
</evidence>
<protein>
    <submittedName>
        <fullName evidence="1">Uncharacterized protein</fullName>
    </submittedName>
</protein>